<dbReference type="PANTHER" id="PTHR34385:SF1">
    <property type="entry name" value="PEPTIDOGLYCAN L-ALANYL-D-GLUTAMATE ENDOPEPTIDASE CWLK"/>
    <property type="match status" value="1"/>
</dbReference>
<keyword evidence="1" id="KW-0472">Membrane</keyword>
<dbReference type="InterPro" id="IPR003709">
    <property type="entry name" value="VanY-like_core_dom"/>
</dbReference>
<dbReference type="Pfam" id="PF02557">
    <property type="entry name" value="VanY"/>
    <property type="match status" value="1"/>
</dbReference>
<sequence>MKMYKNRRKRKWWLGILISLCVVCGILAGWAGLTWDGPGSMGASQSREDRPWNLILVNKDYSIPEDYSVTLLELSNGEKVDERIYPKLQEMFDAARAQGIYPVVVAGYRTHDVQQKLLDNKILDYENEGYSRNEAEKLAKQWVAVPGTSEHELGIAVDINADTALCSSDALYSWLAENGYKYGFIYRYPQDKTDITGVINEPWHYRYVGVEAAKEINEQGICLEEYIENVYGTAG</sequence>
<dbReference type="GO" id="GO:0008233">
    <property type="term" value="F:peptidase activity"/>
    <property type="evidence" value="ECO:0007669"/>
    <property type="project" value="InterPro"/>
</dbReference>
<protein>
    <submittedName>
        <fullName evidence="3">M15 family metallopeptidase</fullName>
    </submittedName>
</protein>
<feature type="domain" description="D-alanyl-D-alanine carboxypeptidase-like core" evidence="2">
    <location>
        <begin position="78"/>
        <end position="209"/>
    </location>
</feature>
<dbReference type="PANTHER" id="PTHR34385">
    <property type="entry name" value="D-ALANYL-D-ALANINE CARBOXYPEPTIDASE"/>
    <property type="match status" value="1"/>
</dbReference>
<organism evidence="3 4">
    <name type="scientific">Candidatus Scybalocola faecigallinarum</name>
    <dbReference type="NCBI Taxonomy" id="2840941"/>
    <lineage>
        <taxon>Bacteria</taxon>
        <taxon>Bacillati</taxon>
        <taxon>Bacillota</taxon>
        <taxon>Clostridia</taxon>
        <taxon>Lachnospirales</taxon>
        <taxon>Lachnospiraceae</taxon>
        <taxon>Lachnospiraceae incertae sedis</taxon>
        <taxon>Candidatus Scybalocola (ex Gilroy et al. 2021)</taxon>
    </lineage>
</organism>
<dbReference type="InterPro" id="IPR009045">
    <property type="entry name" value="Zn_M74/Hedgehog-like"/>
</dbReference>
<evidence type="ECO:0000259" key="2">
    <source>
        <dbReference type="Pfam" id="PF02557"/>
    </source>
</evidence>
<comment type="caution">
    <text evidence="3">The sequence shown here is derived from an EMBL/GenBank/DDBJ whole genome shotgun (WGS) entry which is preliminary data.</text>
</comment>
<dbReference type="Gene3D" id="3.30.1380.10">
    <property type="match status" value="1"/>
</dbReference>
<reference evidence="3" key="2">
    <citation type="journal article" date="2021" name="PeerJ">
        <title>Extensive microbial diversity within the chicken gut microbiome revealed by metagenomics and culture.</title>
        <authorList>
            <person name="Gilroy R."/>
            <person name="Ravi A."/>
            <person name="Getino M."/>
            <person name="Pursley I."/>
            <person name="Horton D.L."/>
            <person name="Alikhan N.F."/>
            <person name="Baker D."/>
            <person name="Gharbi K."/>
            <person name="Hall N."/>
            <person name="Watson M."/>
            <person name="Adriaenssens E.M."/>
            <person name="Foster-Nyarko E."/>
            <person name="Jarju S."/>
            <person name="Secka A."/>
            <person name="Antonio M."/>
            <person name="Oren A."/>
            <person name="Chaudhuri R.R."/>
            <person name="La Ragione R."/>
            <person name="Hildebrand F."/>
            <person name="Pallen M.J."/>
        </authorList>
    </citation>
    <scope>NUCLEOTIDE SEQUENCE</scope>
    <source>
        <strain evidence="3">CHK178-757</strain>
    </source>
</reference>
<dbReference type="GO" id="GO:0006508">
    <property type="term" value="P:proteolysis"/>
    <property type="evidence" value="ECO:0007669"/>
    <property type="project" value="InterPro"/>
</dbReference>
<dbReference type="SUPFAM" id="SSF55166">
    <property type="entry name" value="Hedgehog/DD-peptidase"/>
    <property type="match status" value="1"/>
</dbReference>
<keyword evidence="1" id="KW-1133">Transmembrane helix</keyword>
<dbReference type="AlphaFoldDB" id="A0A9D1F391"/>
<keyword evidence="1" id="KW-0812">Transmembrane</keyword>
<accession>A0A9D1F391</accession>
<dbReference type="Proteomes" id="UP000823927">
    <property type="component" value="Unassembled WGS sequence"/>
</dbReference>
<evidence type="ECO:0000313" key="4">
    <source>
        <dbReference type="Proteomes" id="UP000823927"/>
    </source>
</evidence>
<proteinExistence type="predicted"/>
<dbReference type="InterPro" id="IPR052179">
    <property type="entry name" value="DD-CPase-like"/>
</dbReference>
<feature type="transmembrane region" description="Helical" evidence="1">
    <location>
        <begin position="12"/>
        <end position="33"/>
    </location>
</feature>
<evidence type="ECO:0000256" key="1">
    <source>
        <dbReference type="SAM" id="Phobius"/>
    </source>
</evidence>
<dbReference type="CDD" id="cd14852">
    <property type="entry name" value="LD-carboxypeptidase"/>
    <property type="match status" value="1"/>
</dbReference>
<evidence type="ECO:0000313" key="3">
    <source>
        <dbReference type="EMBL" id="HIS46601.1"/>
    </source>
</evidence>
<reference evidence="3" key="1">
    <citation type="submission" date="2020-10" db="EMBL/GenBank/DDBJ databases">
        <authorList>
            <person name="Gilroy R."/>
        </authorList>
    </citation>
    <scope>NUCLEOTIDE SEQUENCE</scope>
    <source>
        <strain evidence="3">CHK178-757</strain>
    </source>
</reference>
<dbReference type="EMBL" id="DVIT01000013">
    <property type="protein sequence ID" value="HIS46601.1"/>
    <property type="molecule type" value="Genomic_DNA"/>
</dbReference>
<name>A0A9D1F391_9FIRM</name>
<gene>
    <name evidence="3" type="ORF">IAB46_03400</name>
</gene>
<dbReference type="InterPro" id="IPR058193">
    <property type="entry name" value="VanY/YodJ_core_dom"/>
</dbReference>